<feature type="coiled-coil region" evidence="1">
    <location>
        <begin position="2"/>
        <end position="39"/>
    </location>
</feature>
<feature type="domain" description="DUF7923" evidence="2">
    <location>
        <begin position="48"/>
        <end position="157"/>
    </location>
</feature>
<accession>A0ABQ9NTQ3</accession>
<proteinExistence type="predicted"/>
<name>A0ABQ9NTQ3_9PEZI</name>
<protein>
    <recommendedName>
        <fullName evidence="2">DUF7923 domain-containing protein</fullName>
    </recommendedName>
</protein>
<keyword evidence="1" id="KW-0175">Coiled coil</keyword>
<organism evidence="3 4">
    <name type="scientific">Coniosporium apollinis</name>
    <dbReference type="NCBI Taxonomy" id="61459"/>
    <lineage>
        <taxon>Eukaryota</taxon>
        <taxon>Fungi</taxon>
        <taxon>Dikarya</taxon>
        <taxon>Ascomycota</taxon>
        <taxon>Pezizomycotina</taxon>
        <taxon>Dothideomycetes</taxon>
        <taxon>Dothideomycetes incertae sedis</taxon>
        <taxon>Coniosporium</taxon>
    </lineage>
</organism>
<keyword evidence="4" id="KW-1185">Reference proteome</keyword>
<comment type="caution">
    <text evidence="3">The sequence shown here is derived from an EMBL/GenBank/DDBJ whole genome shotgun (WGS) entry which is preliminary data.</text>
</comment>
<dbReference type="Proteomes" id="UP001172684">
    <property type="component" value="Unassembled WGS sequence"/>
</dbReference>
<dbReference type="PANTHER" id="PTHR37543:SF1">
    <property type="entry name" value="CCCH ZINC FINGER DNA BINDING PROTEIN (AFU_ORTHOLOGUE AFUA_5G12760)"/>
    <property type="match status" value="1"/>
</dbReference>
<dbReference type="PANTHER" id="PTHR37543">
    <property type="entry name" value="CCCH ZINC FINGER DNA BINDING PROTEIN (AFU_ORTHOLOGUE AFUA_5G12760)"/>
    <property type="match status" value="1"/>
</dbReference>
<evidence type="ECO:0000256" key="1">
    <source>
        <dbReference type="SAM" id="Coils"/>
    </source>
</evidence>
<reference evidence="3" key="1">
    <citation type="submission" date="2022-10" db="EMBL/GenBank/DDBJ databases">
        <title>Culturing micro-colonial fungi from biological soil crusts in the Mojave desert and describing Neophaeococcomyces mojavensis, and introducing the new genera and species Taxawa tesnikishii.</title>
        <authorList>
            <person name="Kurbessoian T."/>
            <person name="Stajich J.E."/>
        </authorList>
    </citation>
    <scope>NUCLEOTIDE SEQUENCE</scope>
    <source>
        <strain evidence="3">TK_1</strain>
    </source>
</reference>
<sequence>MIQEFESTKHELRKALSDIRIQRDAHQRLQQKLQELGRLEEHTKVLIDRKPYVVVLLDADGYVFKDDFLGHGEAGGEKAADELLVGVRKHLDQNVEELANADIVVRAYANVEGLSNALIRDGKLKSVAEFRAFVAGFTSRQPFFDFVDVGAGKERADCYAPFLGRFAGDRAKFERICLLEADILSPSIKSLGFKDTDQFSNVFATSRNVVKGATAASPPPQFKNKKVQVLRLGPVLLNAAGKRYDRPLSVRPELIKELKGANPCPWLYLRGECLWAATFFLSNPFYF</sequence>
<evidence type="ECO:0000313" key="3">
    <source>
        <dbReference type="EMBL" id="KAJ9662815.1"/>
    </source>
</evidence>
<gene>
    <name evidence="3" type="ORF">H2201_005896</name>
</gene>
<evidence type="ECO:0000313" key="4">
    <source>
        <dbReference type="Proteomes" id="UP001172684"/>
    </source>
</evidence>
<dbReference type="InterPro" id="IPR057683">
    <property type="entry name" value="DUF7923"/>
</dbReference>
<dbReference type="Pfam" id="PF25540">
    <property type="entry name" value="DUF7923"/>
    <property type="match status" value="1"/>
</dbReference>
<dbReference type="EMBL" id="JAPDRL010000047">
    <property type="protein sequence ID" value="KAJ9662815.1"/>
    <property type="molecule type" value="Genomic_DNA"/>
</dbReference>
<evidence type="ECO:0000259" key="2">
    <source>
        <dbReference type="Pfam" id="PF25540"/>
    </source>
</evidence>